<evidence type="ECO:0000313" key="15">
    <source>
        <dbReference type="Proteomes" id="UP000239724"/>
    </source>
</evidence>
<evidence type="ECO:0000256" key="9">
    <source>
        <dbReference type="ARBA" id="ARBA00023012"/>
    </source>
</evidence>
<dbReference type="GO" id="GO:0005886">
    <property type="term" value="C:plasma membrane"/>
    <property type="evidence" value="ECO:0007669"/>
    <property type="project" value="TreeGrafter"/>
</dbReference>
<evidence type="ECO:0000256" key="8">
    <source>
        <dbReference type="ARBA" id="ARBA00022989"/>
    </source>
</evidence>
<dbReference type="CDD" id="cd00082">
    <property type="entry name" value="HisKA"/>
    <property type="match status" value="1"/>
</dbReference>
<dbReference type="InterPro" id="IPR003594">
    <property type="entry name" value="HATPase_dom"/>
</dbReference>
<dbReference type="PANTHER" id="PTHR45436:SF8">
    <property type="entry name" value="HISTIDINE KINASE"/>
    <property type="match status" value="1"/>
</dbReference>
<keyword evidence="10 11" id="KW-0472">Membrane</keyword>
<dbReference type="InterPro" id="IPR036890">
    <property type="entry name" value="HATPase_C_sf"/>
</dbReference>
<evidence type="ECO:0000256" key="11">
    <source>
        <dbReference type="SAM" id="Phobius"/>
    </source>
</evidence>
<evidence type="ECO:0000313" key="14">
    <source>
        <dbReference type="EMBL" id="PPQ30172.1"/>
    </source>
</evidence>
<dbReference type="Gene3D" id="1.10.287.130">
    <property type="match status" value="1"/>
</dbReference>
<dbReference type="GO" id="GO:0000155">
    <property type="term" value="F:phosphorelay sensor kinase activity"/>
    <property type="evidence" value="ECO:0007669"/>
    <property type="project" value="InterPro"/>
</dbReference>
<dbReference type="InterPro" id="IPR003661">
    <property type="entry name" value="HisK_dim/P_dom"/>
</dbReference>
<evidence type="ECO:0000259" key="13">
    <source>
        <dbReference type="PROSITE" id="PS50885"/>
    </source>
</evidence>
<keyword evidence="7" id="KW-0418">Kinase</keyword>
<feature type="transmembrane region" description="Helical" evidence="11">
    <location>
        <begin position="42"/>
        <end position="63"/>
    </location>
</feature>
<evidence type="ECO:0000256" key="1">
    <source>
        <dbReference type="ARBA" id="ARBA00000085"/>
    </source>
</evidence>
<dbReference type="EMBL" id="NHRY01000216">
    <property type="protein sequence ID" value="PPQ30172.1"/>
    <property type="molecule type" value="Genomic_DNA"/>
</dbReference>
<comment type="caution">
    <text evidence="14">The sequence shown here is derived from an EMBL/GenBank/DDBJ whole genome shotgun (WGS) entry which is preliminary data.</text>
</comment>
<evidence type="ECO:0000256" key="4">
    <source>
        <dbReference type="ARBA" id="ARBA00022553"/>
    </source>
</evidence>
<keyword evidence="8 11" id="KW-1133">Transmembrane helix</keyword>
<dbReference type="Gene3D" id="6.10.340.10">
    <property type="match status" value="1"/>
</dbReference>
<evidence type="ECO:0000256" key="6">
    <source>
        <dbReference type="ARBA" id="ARBA00022692"/>
    </source>
</evidence>
<dbReference type="InterPro" id="IPR036097">
    <property type="entry name" value="HisK_dim/P_sf"/>
</dbReference>
<dbReference type="SMART" id="SM00388">
    <property type="entry name" value="HisKA"/>
    <property type="match status" value="1"/>
</dbReference>
<evidence type="ECO:0000256" key="7">
    <source>
        <dbReference type="ARBA" id="ARBA00022777"/>
    </source>
</evidence>
<proteinExistence type="predicted"/>
<dbReference type="InterPro" id="IPR004358">
    <property type="entry name" value="Sig_transdc_His_kin-like_C"/>
</dbReference>
<dbReference type="InterPro" id="IPR050428">
    <property type="entry name" value="TCS_sensor_his_kinase"/>
</dbReference>
<dbReference type="EC" id="2.7.13.3" evidence="3"/>
<dbReference type="Pfam" id="PF02518">
    <property type="entry name" value="HATPase_c"/>
    <property type="match status" value="1"/>
</dbReference>
<keyword evidence="15" id="KW-1185">Reference proteome</keyword>
<dbReference type="SUPFAM" id="SSF55874">
    <property type="entry name" value="ATPase domain of HSP90 chaperone/DNA topoisomerase II/histidine kinase"/>
    <property type="match status" value="1"/>
</dbReference>
<name>A0A2S6N6E4_RHOGL</name>
<keyword evidence="5" id="KW-0808">Transferase</keyword>
<dbReference type="Proteomes" id="UP000239724">
    <property type="component" value="Unassembled WGS sequence"/>
</dbReference>
<dbReference type="PROSITE" id="PS50109">
    <property type="entry name" value="HIS_KIN"/>
    <property type="match status" value="1"/>
</dbReference>
<dbReference type="Gene3D" id="3.30.565.10">
    <property type="entry name" value="Histidine kinase-like ATPase, C-terminal domain"/>
    <property type="match status" value="1"/>
</dbReference>
<comment type="subcellular location">
    <subcellularLocation>
        <location evidence="2">Membrane</location>
    </subcellularLocation>
</comment>
<dbReference type="Pfam" id="PF00672">
    <property type="entry name" value="HAMP"/>
    <property type="match status" value="1"/>
</dbReference>
<evidence type="ECO:0000256" key="2">
    <source>
        <dbReference type="ARBA" id="ARBA00004370"/>
    </source>
</evidence>
<dbReference type="InterPro" id="IPR003660">
    <property type="entry name" value="HAMP_dom"/>
</dbReference>
<dbReference type="SMART" id="SM00304">
    <property type="entry name" value="HAMP"/>
    <property type="match status" value="1"/>
</dbReference>
<keyword evidence="6 11" id="KW-0812">Transmembrane</keyword>
<evidence type="ECO:0000256" key="10">
    <source>
        <dbReference type="ARBA" id="ARBA00023136"/>
    </source>
</evidence>
<evidence type="ECO:0000256" key="5">
    <source>
        <dbReference type="ARBA" id="ARBA00022679"/>
    </source>
</evidence>
<dbReference type="InterPro" id="IPR005467">
    <property type="entry name" value="His_kinase_dom"/>
</dbReference>
<accession>A0A2S6N6E4</accession>
<protein>
    <recommendedName>
        <fullName evidence="3">histidine kinase</fullName>
        <ecNumber evidence="3">2.7.13.3</ecNumber>
    </recommendedName>
</protein>
<feature type="domain" description="Histidine kinase" evidence="12">
    <location>
        <begin position="272"/>
        <end position="487"/>
    </location>
</feature>
<sequence length="515" mass="54402">MSASFGARSIRRAASRCCSAFAASGSCSVIRARLLRAGTFRLSLIFAGLYLLSGLALFAVITWRTTRFETARISAFIVTEADSIAQGSPEEVTWAVRTQFSHRPRGIYHNTILSALFAADGRLIAGNLGVVPGDLPADGEAHAIVRPVVSGAADDDAIIAVARRLPDGRLLVLGRGVGVLVSLEKIIAGALIFGAIPVIALALGTGFWISRRVQRRVRGVTQAIERVMQGAVHERLPVAGDADDLDQVSAGVNRMLAAIERLLGEVQGISNDIAHDLRNPLARVRTMLERGRNKAATTEEMGAILDRAIAGLDHAQSIITALLRIGEIESGRRRAGFQVVDLTAVAELAAELYAPLAEENRIGFTFAADDGASIPVFGDRELLTEAVVNLLDNAIKYTPPGGEVRLEVAVTAAGPVVRVVDNGPGIPAQERANVLTRFYRLEKSRGIKGNGLGLSIVLAIIELHGFGISLADARPGCVFEIRCRTPAGVALHPGARSTTVPGPAGRTGTLLEAGV</sequence>
<feature type="domain" description="HAMP" evidence="13">
    <location>
        <begin position="211"/>
        <end position="264"/>
    </location>
</feature>
<dbReference type="AlphaFoldDB" id="A0A2S6N6E4"/>
<keyword evidence="9" id="KW-0902">Two-component regulatory system</keyword>
<gene>
    <name evidence="14" type="ORF">CCS01_19965</name>
</gene>
<evidence type="ECO:0000259" key="12">
    <source>
        <dbReference type="PROSITE" id="PS50109"/>
    </source>
</evidence>
<dbReference type="PANTHER" id="PTHR45436">
    <property type="entry name" value="SENSOR HISTIDINE KINASE YKOH"/>
    <property type="match status" value="1"/>
</dbReference>
<evidence type="ECO:0000256" key="3">
    <source>
        <dbReference type="ARBA" id="ARBA00012438"/>
    </source>
</evidence>
<dbReference type="SMART" id="SM00387">
    <property type="entry name" value="HATPase_c"/>
    <property type="match status" value="1"/>
</dbReference>
<comment type="catalytic activity">
    <reaction evidence="1">
        <text>ATP + protein L-histidine = ADP + protein N-phospho-L-histidine.</text>
        <dbReference type="EC" id="2.7.13.3"/>
    </reaction>
</comment>
<organism evidence="14 15">
    <name type="scientific">Rhodopila globiformis</name>
    <name type="common">Rhodopseudomonas globiformis</name>
    <dbReference type="NCBI Taxonomy" id="1071"/>
    <lineage>
        <taxon>Bacteria</taxon>
        <taxon>Pseudomonadati</taxon>
        <taxon>Pseudomonadota</taxon>
        <taxon>Alphaproteobacteria</taxon>
        <taxon>Acetobacterales</taxon>
        <taxon>Acetobacteraceae</taxon>
        <taxon>Rhodopila</taxon>
    </lineage>
</organism>
<dbReference type="SUPFAM" id="SSF47384">
    <property type="entry name" value="Homodimeric domain of signal transducing histidine kinase"/>
    <property type="match status" value="1"/>
</dbReference>
<reference evidence="14 15" key="1">
    <citation type="journal article" date="2018" name="Arch. Microbiol.">
        <title>New insights into the metabolic potential of the phototrophic purple bacterium Rhodopila globiformis DSM 161(T) from its draft genome sequence and evidence for a vanadium-dependent nitrogenase.</title>
        <authorList>
            <person name="Imhoff J.F."/>
            <person name="Rahn T."/>
            <person name="Kunzel S."/>
            <person name="Neulinger S.C."/>
        </authorList>
    </citation>
    <scope>NUCLEOTIDE SEQUENCE [LARGE SCALE GENOMIC DNA]</scope>
    <source>
        <strain evidence="14 15">DSM 161</strain>
    </source>
</reference>
<dbReference type="PRINTS" id="PR00344">
    <property type="entry name" value="BCTRLSENSOR"/>
</dbReference>
<keyword evidence="4" id="KW-0597">Phosphoprotein</keyword>
<feature type="transmembrane region" description="Helical" evidence="11">
    <location>
        <begin position="186"/>
        <end position="209"/>
    </location>
</feature>
<dbReference type="Pfam" id="PF00512">
    <property type="entry name" value="HisKA"/>
    <property type="match status" value="1"/>
</dbReference>
<dbReference type="PROSITE" id="PS50885">
    <property type="entry name" value="HAMP"/>
    <property type="match status" value="1"/>
</dbReference>